<dbReference type="WBParaSite" id="Pan_g7290.t1">
    <property type="protein sequence ID" value="Pan_g7290.t1"/>
    <property type="gene ID" value="Pan_g7290"/>
</dbReference>
<dbReference type="AlphaFoldDB" id="A0A7E4W458"/>
<evidence type="ECO:0000256" key="1">
    <source>
        <dbReference type="SAM" id="MobiDB-lite"/>
    </source>
</evidence>
<evidence type="ECO:0000313" key="3">
    <source>
        <dbReference type="WBParaSite" id="Pan_g7290.t1"/>
    </source>
</evidence>
<dbReference type="Proteomes" id="UP000492821">
    <property type="component" value="Unassembled WGS sequence"/>
</dbReference>
<feature type="region of interest" description="Disordered" evidence="1">
    <location>
        <begin position="151"/>
        <end position="178"/>
    </location>
</feature>
<keyword evidence="2" id="KW-1185">Reference proteome</keyword>
<accession>A0A7E4W458</accession>
<reference evidence="2" key="1">
    <citation type="journal article" date="2013" name="Genetics">
        <title>The draft genome and transcriptome of Panagrellus redivivus are shaped by the harsh demands of a free-living lifestyle.</title>
        <authorList>
            <person name="Srinivasan J."/>
            <person name="Dillman A.R."/>
            <person name="Macchietto M.G."/>
            <person name="Heikkinen L."/>
            <person name="Lakso M."/>
            <person name="Fracchia K.M."/>
            <person name="Antoshechkin I."/>
            <person name="Mortazavi A."/>
            <person name="Wong G."/>
            <person name="Sternberg P.W."/>
        </authorList>
    </citation>
    <scope>NUCLEOTIDE SEQUENCE [LARGE SCALE GENOMIC DNA]</scope>
    <source>
        <strain evidence="2">MT8872</strain>
    </source>
</reference>
<name>A0A7E4W458_PANRE</name>
<organism evidence="2 3">
    <name type="scientific">Panagrellus redivivus</name>
    <name type="common">Microworm</name>
    <dbReference type="NCBI Taxonomy" id="6233"/>
    <lineage>
        <taxon>Eukaryota</taxon>
        <taxon>Metazoa</taxon>
        <taxon>Ecdysozoa</taxon>
        <taxon>Nematoda</taxon>
        <taxon>Chromadorea</taxon>
        <taxon>Rhabditida</taxon>
        <taxon>Tylenchina</taxon>
        <taxon>Panagrolaimomorpha</taxon>
        <taxon>Panagrolaimoidea</taxon>
        <taxon>Panagrolaimidae</taxon>
        <taxon>Panagrellus</taxon>
    </lineage>
</organism>
<evidence type="ECO:0000313" key="2">
    <source>
        <dbReference type="Proteomes" id="UP000492821"/>
    </source>
</evidence>
<protein>
    <submittedName>
        <fullName evidence="3">Uncharacterized protein</fullName>
    </submittedName>
</protein>
<sequence length="178" mass="19906">MAVTRKSQSVSRMAVGLPTKVMIKLFSVEQRHLEFEQFQIETACLRDDGAPFPTLTNVMVKPCNCTEFKLPLAILVYVCMYKNECMQSRDLAVVSDKDVGLAGLAGGRERRARKSYWNSLYITRTEAPVPGADGRTRRGGHKRPEVVVAIKNQRARQGTRKEPKGLVGGEGGRQRRAR</sequence>
<reference evidence="3" key="2">
    <citation type="submission" date="2020-10" db="UniProtKB">
        <authorList>
            <consortium name="WormBaseParasite"/>
        </authorList>
    </citation>
    <scope>IDENTIFICATION</scope>
</reference>
<proteinExistence type="predicted"/>